<dbReference type="Pfam" id="PF04488">
    <property type="entry name" value="Gly_transf_sug"/>
    <property type="match status" value="1"/>
</dbReference>
<dbReference type="AlphaFoldDB" id="A0A6C0EZC8"/>
<sequence>MELKEVKEITVLSNNNNYNNEARDNIIPPIVHLIWHGIDAPSPADHPNKKYSQGFASILKNSNCEVKVWSKADCENLILEYPQFEGIYNKSTNIMKFDIIRYLIIYHSGGTYLDADVILRKPLEKITANECFFIEKIITNVANHESRYEPIRKGIPEHSVRIANYAFSSKPKNPIFMEILTEIRRRMHIQSVPKNDYDVIFLTGPDVVSTVLHRLAAVSKIKINVIPEKISKSIFVHGSAGEWRRLKN</sequence>
<organism evidence="2">
    <name type="scientific">viral metagenome</name>
    <dbReference type="NCBI Taxonomy" id="1070528"/>
    <lineage>
        <taxon>unclassified sequences</taxon>
        <taxon>metagenomes</taxon>
        <taxon>organismal metagenomes</taxon>
    </lineage>
</organism>
<dbReference type="PANTHER" id="PTHR32385">
    <property type="entry name" value="MANNOSYL PHOSPHORYLINOSITOL CERAMIDE SYNTHASE"/>
    <property type="match status" value="1"/>
</dbReference>
<reference evidence="2" key="1">
    <citation type="journal article" date="2020" name="Nature">
        <title>Giant virus diversity and host interactions through global metagenomics.</title>
        <authorList>
            <person name="Schulz F."/>
            <person name="Roux S."/>
            <person name="Paez-Espino D."/>
            <person name="Jungbluth S."/>
            <person name="Walsh D.A."/>
            <person name="Denef V.J."/>
            <person name="McMahon K.D."/>
            <person name="Konstantinidis K.T."/>
            <person name="Eloe-Fadrosh E.A."/>
            <person name="Kyrpides N.C."/>
            <person name="Woyke T."/>
        </authorList>
    </citation>
    <scope>NUCLEOTIDE SEQUENCE</scope>
    <source>
        <strain evidence="2">GVMAG-M-3300009163-63</strain>
    </source>
</reference>
<proteinExistence type="predicted"/>
<protein>
    <recommendedName>
        <fullName evidence="3">Glycosyltransferase</fullName>
    </recommendedName>
</protein>
<dbReference type="InterPro" id="IPR051706">
    <property type="entry name" value="Glycosyltransferase_domain"/>
</dbReference>
<dbReference type="GO" id="GO:0016020">
    <property type="term" value="C:membrane"/>
    <property type="evidence" value="ECO:0007669"/>
    <property type="project" value="GOC"/>
</dbReference>
<keyword evidence="1" id="KW-0808">Transferase</keyword>
<dbReference type="GO" id="GO:0051999">
    <property type="term" value="P:mannosyl-inositol phosphorylceramide biosynthetic process"/>
    <property type="evidence" value="ECO:0007669"/>
    <property type="project" value="TreeGrafter"/>
</dbReference>
<dbReference type="InterPro" id="IPR007577">
    <property type="entry name" value="GlycoTrfase_DXD_sugar-bd_CS"/>
</dbReference>
<dbReference type="GO" id="GO:0000030">
    <property type="term" value="F:mannosyltransferase activity"/>
    <property type="evidence" value="ECO:0007669"/>
    <property type="project" value="TreeGrafter"/>
</dbReference>
<evidence type="ECO:0000256" key="1">
    <source>
        <dbReference type="ARBA" id="ARBA00022679"/>
    </source>
</evidence>
<accession>A0A6C0EZC8</accession>
<name>A0A6C0EZC8_9ZZZZ</name>
<dbReference type="SUPFAM" id="SSF53448">
    <property type="entry name" value="Nucleotide-diphospho-sugar transferases"/>
    <property type="match status" value="1"/>
</dbReference>
<dbReference type="EMBL" id="MN739001">
    <property type="protein sequence ID" value="QHT34527.1"/>
    <property type="molecule type" value="Genomic_DNA"/>
</dbReference>
<dbReference type="Gene3D" id="3.90.550.20">
    <property type="match status" value="1"/>
</dbReference>
<evidence type="ECO:0000313" key="2">
    <source>
        <dbReference type="EMBL" id="QHT34527.1"/>
    </source>
</evidence>
<dbReference type="InterPro" id="IPR029044">
    <property type="entry name" value="Nucleotide-diphossugar_trans"/>
</dbReference>
<dbReference type="PANTHER" id="PTHR32385:SF15">
    <property type="entry name" value="INOSITOL PHOSPHOCERAMIDE MANNOSYLTRANSFERASE 1"/>
    <property type="match status" value="1"/>
</dbReference>
<evidence type="ECO:0008006" key="3">
    <source>
        <dbReference type="Google" id="ProtNLM"/>
    </source>
</evidence>